<proteinExistence type="predicted"/>
<sequence length="288" mass="33917">MGLLLLPMRGISQEIDARVTVDRSQLSNTSLSFLDNLSDEIESYINEYNWTDTDFKLQERIRLDLQITLMSTDDNFNFNAQVVVQSRRPIYNTPRETMLFFHNDENWTFNYTPNRSLRHDLLQFDTLTSFIDFYVYIVLGYDFDSFEELAGTPYFSEAQNILSQAQNSSATGWDSNNNRRNRAQLVSNLLSSNYESLRSAIYEYHRLGLDRFVDHPKEARQQIIATLQKIDEAKSRTSSNFLFDIFFNTKYRELVFIFEDAEPQVRRNAFEVLSTVDQSHLSEYRKLQ</sequence>
<protein>
    <submittedName>
        <fullName evidence="1">DUF4835 family protein</fullName>
    </submittedName>
</protein>
<gene>
    <name evidence="1" type="ORF">LQ318_06870</name>
</gene>
<reference evidence="1 2" key="1">
    <citation type="submission" date="2021-11" db="EMBL/GenBank/DDBJ databases">
        <title>Aliifidinibius sp. nov., a new bacterium isolated from saline soil.</title>
        <authorList>
            <person name="Galisteo C."/>
            <person name="De La Haba R."/>
            <person name="Sanchez-Porro C."/>
            <person name="Ventosa A."/>
        </authorList>
    </citation>
    <scope>NUCLEOTIDE SEQUENCE [LARGE SCALE GENOMIC DNA]</scope>
    <source>
        <strain evidence="1 2">KACC 190600</strain>
    </source>
</reference>
<evidence type="ECO:0000313" key="2">
    <source>
        <dbReference type="Proteomes" id="UP001207337"/>
    </source>
</evidence>
<dbReference type="InterPro" id="IPR032274">
    <property type="entry name" value="DUF4835"/>
</dbReference>
<accession>A0ABT3PXW2</accession>
<organism evidence="1 2">
    <name type="scientific">Fodinibius salicampi</name>
    <dbReference type="NCBI Taxonomy" id="1920655"/>
    <lineage>
        <taxon>Bacteria</taxon>
        <taxon>Pseudomonadati</taxon>
        <taxon>Balneolota</taxon>
        <taxon>Balneolia</taxon>
        <taxon>Balneolales</taxon>
        <taxon>Balneolaceae</taxon>
        <taxon>Fodinibius</taxon>
    </lineage>
</organism>
<name>A0ABT3PXW2_9BACT</name>
<dbReference type="RefSeq" id="WP_265788715.1">
    <property type="nucleotide sequence ID" value="NZ_BAABRS010000001.1"/>
</dbReference>
<dbReference type="EMBL" id="JAJNDC010000001">
    <property type="protein sequence ID" value="MCW9712621.1"/>
    <property type="molecule type" value="Genomic_DNA"/>
</dbReference>
<dbReference type="Pfam" id="PF16119">
    <property type="entry name" value="DUF4835"/>
    <property type="match status" value="1"/>
</dbReference>
<comment type="caution">
    <text evidence="1">The sequence shown here is derived from an EMBL/GenBank/DDBJ whole genome shotgun (WGS) entry which is preliminary data.</text>
</comment>
<evidence type="ECO:0000313" key="1">
    <source>
        <dbReference type="EMBL" id="MCW9712621.1"/>
    </source>
</evidence>
<dbReference type="Proteomes" id="UP001207337">
    <property type="component" value="Unassembled WGS sequence"/>
</dbReference>
<keyword evidence="2" id="KW-1185">Reference proteome</keyword>